<dbReference type="SMART" id="SM00398">
    <property type="entry name" value="HMG"/>
    <property type="match status" value="2"/>
</dbReference>
<keyword evidence="1 2" id="KW-0238">DNA-binding</keyword>
<feature type="DNA-binding region" description="HMG box" evidence="2">
    <location>
        <begin position="26"/>
        <end position="96"/>
    </location>
</feature>
<reference evidence="5" key="1">
    <citation type="submission" date="2021-01" db="EMBL/GenBank/DDBJ databases">
        <authorList>
            <person name="Corre E."/>
            <person name="Pelletier E."/>
            <person name="Niang G."/>
            <person name="Scheremetjew M."/>
            <person name="Finn R."/>
            <person name="Kale V."/>
            <person name="Holt S."/>
            <person name="Cochrane G."/>
            <person name="Meng A."/>
            <person name="Brown T."/>
            <person name="Cohen L."/>
        </authorList>
    </citation>
    <scope>NUCLEOTIDE SEQUENCE</scope>
    <source>
        <strain evidence="5">CCMP127</strain>
    </source>
</reference>
<dbReference type="AlphaFoldDB" id="A0A7S3P453"/>
<keyword evidence="2" id="KW-0539">Nucleus</keyword>
<accession>A0A7S3P453</accession>
<dbReference type="PROSITE" id="PS50118">
    <property type="entry name" value="HMG_BOX_2"/>
    <property type="match status" value="2"/>
</dbReference>
<feature type="region of interest" description="Disordered" evidence="3">
    <location>
        <begin position="196"/>
        <end position="221"/>
    </location>
</feature>
<sequence>MSRTTTNSTMTKRSQQVKYKKAPGAPKRFKSAYMFFSEQQHKIIRQRLSNKKTRAAEVAKLVSQAWKDLSDEGRSKWLELGRLDRERYERQKAAYKGPWKIPDVKHPNAPKRPCSAFLAFSNERRKIIVEENPQLDGTQISSALSKMWKESSEKVKQTYREREARERGIYKKQRAAWDHQKDLALSEAATIVEESCSDFSESNSDETMTKSDTLQESTSTEHEMLSEEADMSDMMAFHDIVFGKDKSWKGQEVDRVNTFGSFISFTSANRRASNYELFPNATWSTPDVPRKINLPARKSLVDIDILSMGRCAEFSPTAKLIPDETQSIAVAARKAQFPAKQASRFENYSMDDILEDDELFEDFLPSQVQNASSTF</sequence>
<evidence type="ECO:0000256" key="2">
    <source>
        <dbReference type="PROSITE-ProRule" id="PRU00267"/>
    </source>
</evidence>
<dbReference type="EMBL" id="HBIM01001922">
    <property type="protein sequence ID" value="CAE0403480.1"/>
    <property type="molecule type" value="Transcribed_RNA"/>
</dbReference>
<feature type="compositionally biased region" description="Polar residues" evidence="3">
    <location>
        <begin position="197"/>
        <end position="218"/>
    </location>
</feature>
<dbReference type="PANTHER" id="PTHR48112">
    <property type="entry name" value="HIGH MOBILITY GROUP PROTEIN DSP1"/>
    <property type="match status" value="1"/>
</dbReference>
<feature type="domain" description="HMG box" evidence="4">
    <location>
        <begin position="110"/>
        <end position="178"/>
    </location>
</feature>
<organism evidence="5">
    <name type="scientific">Amphora coffeiformis</name>
    <dbReference type="NCBI Taxonomy" id="265554"/>
    <lineage>
        <taxon>Eukaryota</taxon>
        <taxon>Sar</taxon>
        <taxon>Stramenopiles</taxon>
        <taxon>Ochrophyta</taxon>
        <taxon>Bacillariophyta</taxon>
        <taxon>Bacillariophyceae</taxon>
        <taxon>Bacillariophycidae</taxon>
        <taxon>Thalassiophysales</taxon>
        <taxon>Catenulaceae</taxon>
        <taxon>Amphora</taxon>
    </lineage>
</organism>
<feature type="domain" description="HMG box" evidence="4">
    <location>
        <begin position="26"/>
        <end position="96"/>
    </location>
</feature>
<dbReference type="Gene3D" id="1.10.30.10">
    <property type="entry name" value="High mobility group box domain"/>
    <property type="match status" value="2"/>
</dbReference>
<dbReference type="InterPro" id="IPR050342">
    <property type="entry name" value="HMGB"/>
</dbReference>
<dbReference type="GO" id="GO:0005634">
    <property type="term" value="C:nucleus"/>
    <property type="evidence" value="ECO:0007669"/>
    <property type="project" value="UniProtKB-UniRule"/>
</dbReference>
<dbReference type="GO" id="GO:0003677">
    <property type="term" value="F:DNA binding"/>
    <property type="evidence" value="ECO:0007669"/>
    <property type="project" value="UniProtKB-UniRule"/>
</dbReference>
<feature type="compositionally biased region" description="Polar residues" evidence="3">
    <location>
        <begin position="1"/>
        <end position="17"/>
    </location>
</feature>
<feature type="region of interest" description="Disordered" evidence="3">
    <location>
        <begin position="1"/>
        <end position="23"/>
    </location>
</feature>
<evidence type="ECO:0000256" key="3">
    <source>
        <dbReference type="SAM" id="MobiDB-lite"/>
    </source>
</evidence>
<evidence type="ECO:0000256" key="1">
    <source>
        <dbReference type="ARBA" id="ARBA00023125"/>
    </source>
</evidence>
<dbReference type="PANTHER" id="PTHR48112:SF22">
    <property type="entry name" value="MITOCHONDRIAL TRANSCRIPTION FACTOR A, ISOFORM B"/>
    <property type="match status" value="1"/>
</dbReference>
<gene>
    <name evidence="5" type="ORF">ACOF00016_LOCUS1679</name>
</gene>
<proteinExistence type="predicted"/>
<protein>
    <recommendedName>
        <fullName evidence="4">HMG box domain-containing protein</fullName>
    </recommendedName>
</protein>
<evidence type="ECO:0000259" key="4">
    <source>
        <dbReference type="PROSITE" id="PS50118"/>
    </source>
</evidence>
<dbReference type="Pfam" id="PF09011">
    <property type="entry name" value="HMG_box_2"/>
    <property type="match status" value="1"/>
</dbReference>
<dbReference type="Pfam" id="PF00505">
    <property type="entry name" value="HMG_box"/>
    <property type="match status" value="1"/>
</dbReference>
<dbReference type="InterPro" id="IPR009071">
    <property type="entry name" value="HMG_box_dom"/>
</dbReference>
<dbReference type="InterPro" id="IPR036910">
    <property type="entry name" value="HMG_box_dom_sf"/>
</dbReference>
<evidence type="ECO:0000313" key="5">
    <source>
        <dbReference type="EMBL" id="CAE0403480.1"/>
    </source>
</evidence>
<feature type="DNA-binding region" description="HMG box" evidence="2">
    <location>
        <begin position="110"/>
        <end position="178"/>
    </location>
</feature>
<name>A0A7S3P453_9STRA</name>
<dbReference type="SUPFAM" id="SSF47095">
    <property type="entry name" value="HMG-box"/>
    <property type="match status" value="2"/>
</dbReference>